<evidence type="ECO:0000313" key="2">
    <source>
        <dbReference type="EMBL" id="NID03445.1"/>
    </source>
</evidence>
<dbReference type="PANTHER" id="PTHR30203:SF24">
    <property type="entry name" value="BLR4935 PROTEIN"/>
    <property type="match status" value="1"/>
</dbReference>
<sequence>MSFLRTAPWGAACVWMAASAIASPSPTNVAGPPAALGLRNAVREVWAASPDLQAADAERLAAQARARAAAQPVYNPSLSIEGENADVDRRTAGASLTLDVSGKRRARMSEGDADVRAREAAYALERRRVALDWLKAWAVAALSREQVALGRRRVELMRRFDELATERLRVGDISSPERDLAGLALGEARIQQAALETQEAAAVAGLAALGGTPQPLPELPRDLPPPATDVLPVATPERLESLQADAEQQRANAAVAVADRARRPDPTLSLTGGRVRSGNRTDRVIGIGVSIPLPVLNSGRYDVEAARATADAAFAGRRSAALRSDAQLAQARTTYEAVRHAAEGFRAGRAGAFDDRARLLDRLWQAGEIGTSDYLVQLKQSLDTELAGIALESQTWQAWFDYLAAAGRLTGWLGDTSKDSSP</sequence>
<feature type="chain" id="PRO_5045696393" evidence="1">
    <location>
        <begin position="23"/>
        <end position="422"/>
    </location>
</feature>
<gene>
    <name evidence="2" type="ORF">HBF26_00990</name>
</gene>
<comment type="caution">
    <text evidence="2">The sequence shown here is derived from an EMBL/GenBank/DDBJ whole genome shotgun (WGS) entry which is preliminary data.</text>
</comment>
<reference evidence="2 3" key="1">
    <citation type="journal article" date="2011" name="Curr. Microbiol.">
        <title>Luteibacter jiangsuensis sp. nov.: a methamidophos-degrading bacterium isolated from a methamidophos-manufacturing factory.</title>
        <authorList>
            <person name="Wang L."/>
            <person name="Wang G.L."/>
            <person name="Li S.P."/>
            <person name="Jiang J.D."/>
        </authorList>
    </citation>
    <scope>NUCLEOTIDE SEQUENCE [LARGE SCALE GENOMIC DNA]</scope>
    <source>
        <strain evidence="2 3">CGMCC 1.10133</strain>
    </source>
</reference>
<name>A0ABX0PYH7_9GAMM</name>
<organism evidence="2 3">
    <name type="scientific">Luteibacter jiangsuensis</name>
    <dbReference type="NCBI Taxonomy" id="637577"/>
    <lineage>
        <taxon>Bacteria</taxon>
        <taxon>Pseudomonadati</taxon>
        <taxon>Pseudomonadota</taxon>
        <taxon>Gammaproteobacteria</taxon>
        <taxon>Lysobacterales</taxon>
        <taxon>Rhodanobacteraceae</taxon>
        <taxon>Luteibacter</taxon>
    </lineage>
</organism>
<feature type="signal peptide" evidence="1">
    <location>
        <begin position="1"/>
        <end position="22"/>
    </location>
</feature>
<evidence type="ECO:0000256" key="1">
    <source>
        <dbReference type="SAM" id="SignalP"/>
    </source>
</evidence>
<dbReference type="Proteomes" id="UP001429601">
    <property type="component" value="Unassembled WGS sequence"/>
</dbReference>
<protein>
    <submittedName>
        <fullName evidence="2">TolC family protein</fullName>
    </submittedName>
</protein>
<dbReference type="EMBL" id="JAAQQR010000001">
    <property type="protein sequence ID" value="NID03445.1"/>
    <property type="molecule type" value="Genomic_DNA"/>
</dbReference>
<dbReference type="Gene3D" id="1.20.1600.10">
    <property type="entry name" value="Outer membrane efflux proteins (OEP)"/>
    <property type="match status" value="1"/>
</dbReference>
<keyword evidence="1" id="KW-0732">Signal</keyword>
<dbReference type="PANTHER" id="PTHR30203">
    <property type="entry name" value="OUTER MEMBRANE CATION EFFLUX PROTEIN"/>
    <property type="match status" value="1"/>
</dbReference>
<keyword evidence="3" id="KW-1185">Reference proteome</keyword>
<accession>A0ABX0PYH7</accession>
<proteinExistence type="predicted"/>
<dbReference type="RefSeq" id="WP_167122199.1">
    <property type="nucleotide sequence ID" value="NZ_JAAQQR010000001.1"/>
</dbReference>
<evidence type="ECO:0000313" key="3">
    <source>
        <dbReference type="Proteomes" id="UP001429601"/>
    </source>
</evidence>
<dbReference type="InterPro" id="IPR010131">
    <property type="entry name" value="MdtP/NodT-like"/>
</dbReference>
<dbReference type="SUPFAM" id="SSF56954">
    <property type="entry name" value="Outer membrane efflux proteins (OEP)"/>
    <property type="match status" value="1"/>
</dbReference>